<evidence type="ECO:0000256" key="1">
    <source>
        <dbReference type="RuleBase" id="RU366018"/>
    </source>
</evidence>
<dbReference type="GO" id="GO:0016567">
    <property type="term" value="P:protein ubiquitination"/>
    <property type="evidence" value="ECO:0007669"/>
    <property type="project" value="UniProtKB-UniRule"/>
</dbReference>
<dbReference type="Pfam" id="PF18995">
    <property type="entry name" value="PRT6_C"/>
    <property type="match status" value="1"/>
</dbReference>
<dbReference type="Proteomes" id="UP000616885">
    <property type="component" value="Unassembled WGS sequence"/>
</dbReference>
<keyword evidence="1" id="KW-0479">Metal-binding</keyword>
<dbReference type="PANTHER" id="PTHR21497">
    <property type="entry name" value="UBIQUITIN LIGASE E3 ALPHA-RELATED"/>
    <property type="match status" value="1"/>
</dbReference>
<dbReference type="InterPro" id="IPR044046">
    <property type="entry name" value="E3_ligase_UBR-like_C"/>
</dbReference>
<dbReference type="GO" id="GO:0071596">
    <property type="term" value="P:ubiquitin-dependent protein catabolic process via the N-end rule pathway"/>
    <property type="evidence" value="ECO:0007669"/>
    <property type="project" value="UniProtKB-UniRule"/>
</dbReference>
<gene>
    <name evidence="3" type="ORF">IM811_012262</name>
</gene>
<comment type="function">
    <text evidence="1">Ubiquitin ligase protein which is a component of the N-end rule pathway. Recognizes and binds to proteins bearing specific N-terminal residues that are destabilizing according to the N-end rule, leading to their ubiquitination and subsequent degradation.</text>
</comment>
<dbReference type="EMBL" id="JADCTT010000004">
    <property type="protein sequence ID" value="KAF9753504.1"/>
    <property type="molecule type" value="Genomic_DNA"/>
</dbReference>
<dbReference type="GO" id="GO:0008270">
    <property type="term" value="F:zinc ion binding"/>
    <property type="evidence" value="ECO:0007669"/>
    <property type="project" value="UniProtKB-UniRule"/>
</dbReference>
<evidence type="ECO:0000313" key="4">
    <source>
        <dbReference type="Proteomes" id="UP000616885"/>
    </source>
</evidence>
<dbReference type="GO" id="GO:0061630">
    <property type="term" value="F:ubiquitin protein ligase activity"/>
    <property type="evidence" value="ECO:0007669"/>
    <property type="project" value="UniProtKB-UniRule"/>
</dbReference>
<dbReference type="AlphaFoldDB" id="A0A8H7NCT0"/>
<dbReference type="InterPro" id="IPR039164">
    <property type="entry name" value="UBR1-like"/>
</dbReference>
<dbReference type="UniPathway" id="UPA00143"/>
<keyword evidence="1" id="KW-0862">Zinc</keyword>
<comment type="caution">
    <text evidence="3">The sequence shown here is derived from an EMBL/GenBank/DDBJ whole genome shotgun (WGS) entry which is preliminary data.</text>
</comment>
<sequence length="201" mass="22867">MGQNIPFEKWARTLQQSESQDPAIKNFAEFALEITKESIEIQAMATVTPSGDEANLGFDQRGVDTLEGWYTLTKKYALAFLRKSLLFLNVKYGVDFNNRVSPNPEADELDRLTEILRLPTFDEMCASFTSNASACNWPDRTRPLVAGWIKHQVLWPRSNPETPRSAMVSHPGIFELVGLPKVYDTLIEEATRRKCQQRART</sequence>
<protein>
    <recommendedName>
        <fullName evidence="1">E3 ubiquitin-protein ligase</fullName>
        <ecNumber evidence="1">2.3.2.27</ecNumber>
    </recommendedName>
</protein>
<keyword evidence="1" id="KW-0808">Transferase</keyword>
<organism evidence="3 4">
    <name type="scientific">Bionectria ochroleuca</name>
    <name type="common">Gliocladium roseum</name>
    <dbReference type="NCBI Taxonomy" id="29856"/>
    <lineage>
        <taxon>Eukaryota</taxon>
        <taxon>Fungi</taxon>
        <taxon>Dikarya</taxon>
        <taxon>Ascomycota</taxon>
        <taxon>Pezizomycotina</taxon>
        <taxon>Sordariomycetes</taxon>
        <taxon>Hypocreomycetidae</taxon>
        <taxon>Hypocreales</taxon>
        <taxon>Bionectriaceae</taxon>
        <taxon>Clonostachys</taxon>
    </lineage>
</organism>
<dbReference type="PANTHER" id="PTHR21497:SF24">
    <property type="entry name" value="E3 UBIQUITIN-PROTEIN LIGASE UBR1"/>
    <property type="match status" value="1"/>
</dbReference>
<dbReference type="GO" id="GO:0005737">
    <property type="term" value="C:cytoplasm"/>
    <property type="evidence" value="ECO:0007669"/>
    <property type="project" value="TreeGrafter"/>
</dbReference>
<keyword evidence="1" id="KW-0863">Zinc-finger</keyword>
<accession>A0A8H7NCT0</accession>
<comment type="similarity">
    <text evidence="1">Belongs to the E3 ubiquitin-protein ligase UBR1-like family.</text>
</comment>
<dbReference type="EC" id="2.3.2.27" evidence="1"/>
<comment type="catalytic activity">
    <reaction evidence="1">
        <text>S-ubiquitinyl-[E2 ubiquitin-conjugating enzyme]-L-cysteine + [acceptor protein]-L-lysine = [E2 ubiquitin-conjugating enzyme]-L-cysteine + N(6)-ubiquitinyl-[acceptor protein]-L-lysine.</text>
        <dbReference type="EC" id="2.3.2.27"/>
    </reaction>
</comment>
<name>A0A8H7NCT0_BIOOC</name>
<reference evidence="3" key="1">
    <citation type="submission" date="2020-10" db="EMBL/GenBank/DDBJ databases">
        <title>High-Quality Genome Resource of Clonostachys rosea strain S41 by Oxford Nanopore Long-Read Sequencing.</title>
        <authorList>
            <person name="Wang H."/>
        </authorList>
    </citation>
    <scope>NUCLEOTIDE SEQUENCE</scope>
    <source>
        <strain evidence="3">S41</strain>
    </source>
</reference>
<comment type="pathway">
    <text evidence="1">Protein modification; protein ubiquitination.</text>
</comment>
<evidence type="ECO:0000259" key="2">
    <source>
        <dbReference type="Pfam" id="PF18995"/>
    </source>
</evidence>
<dbReference type="GO" id="GO:0000151">
    <property type="term" value="C:ubiquitin ligase complex"/>
    <property type="evidence" value="ECO:0007669"/>
    <property type="project" value="TreeGrafter"/>
</dbReference>
<keyword evidence="1" id="KW-0833">Ubl conjugation pathway</keyword>
<proteinExistence type="inferred from homology"/>
<evidence type="ECO:0000313" key="3">
    <source>
        <dbReference type="EMBL" id="KAF9753504.1"/>
    </source>
</evidence>
<feature type="domain" description="E3 ubiquitin-protein ligase UBR-like C-terminal" evidence="2">
    <location>
        <begin position="5"/>
        <end position="197"/>
    </location>
</feature>